<evidence type="ECO:0000256" key="4">
    <source>
        <dbReference type="ARBA" id="ARBA00022825"/>
    </source>
</evidence>
<protein>
    <recommendedName>
        <fullName evidence="10">Alkaline serine exoprotease A</fullName>
    </recommendedName>
</protein>
<keyword evidence="6" id="KW-0732">Signal</keyword>
<dbReference type="InterPro" id="IPR015500">
    <property type="entry name" value="Peptidase_S8_subtilisin-rel"/>
</dbReference>
<dbReference type="InterPro" id="IPR036852">
    <property type="entry name" value="Peptidase_S8/S53_dom_sf"/>
</dbReference>
<feature type="domain" description="Peptidase S8/S53" evidence="7">
    <location>
        <begin position="145"/>
        <end position="373"/>
    </location>
</feature>
<accession>A0A6J4Q440</accession>
<dbReference type="AlphaFoldDB" id="A0A6J4Q440"/>
<evidence type="ECO:0000259" key="8">
    <source>
        <dbReference type="Pfam" id="PF05922"/>
    </source>
</evidence>
<evidence type="ECO:0000256" key="6">
    <source>
        <dbReference type="SAM" id="SignalP"/>
    </source>
</evidence>
<feature type="signal peptide" evidence="6">
    <location>
        <begin position="1"/>
        <end position="25"/>
    </location>
</feature>
<keyword evidence="3 5" id="KW-0378">Hydrolase</keyword>
<comment type="similarity">
    <text evidence="1 5">Belongs to the peptidase S8 family.</text>
</comment>
<dbReference type="EMBL" id="CADCUW010000411">
    <property type="protein sequence ID" value="CAA9434039.1"/>
    <property type="molecule type" value="Genomic_DNA"/>
</dbReference>
<evidence type="ECO:0000256" key="3">
    <source>
        <dbReference type="ARBA" id="ARBA00022801"/>
    </source>
</evidence>
<dbReference type="PANTHER" id="PTHR43806">
    <property type="entry name" value="PEPTIDASE S8"/>
    <property type="match status" value="1"/>
</dbReference>
<dbReference type="CDD" id="cd04077">
    <property type="entry name" value="Peptidases_S8_PCSK9_ProteinaseK_like"/>
    <property type="match status" value="1"/>
</dbReference>
<feature type="domain" description="Inhibitor I9" evidence="8">
    <location>
        <begin position="43"/>
        <end position="109"/>
    </location>
</feature>
<dbReference type="InterPro" id="IPR022398">
    <property type="entry name" value="Peptidase_S8_His-AS"/>
</dbReference>
<dbReference type="GO" id="GO:0006508">
    <property type="term" value="P:proteolysis"/>
    <property type="evidence" value="ECO:0007669"/>
    <property type="project" value="UniProtKB-KW"/>
</dbReference>
<dbReference type="Gene3D" id="3.30.70.80">
    <property type="entry name" value="Peptidase S8 propeptide/proteinase inhibitor I9"/>
    <property type="match status" value="1"/>
</dbReference>
<sequence length="390" mass="39536">MRRNVLMLASTALAVLLSCAGLALAQEGTTAGQGSPRDAIPGRYIVVLEEATQDPTAVAREHAQGHGAEVIHTYRHAINGYAARIPERRLGEVRADGRVAYVESDQTTRATAQTIPWGIDKIDADKSSTKAGDGSGAVSGVNAYVIDSGVYKHRDLRVANHVNFAGDGKNYDCYGHGTHVAGIVAAKDNARDVVGSSPGVPLTGVKVTGCRGSGTVSDAIEGIDWVTANAVTPAIANISIGSGLSKAFDVAVTNSAAGGVFYSIAAGNEGEDACKSSPARAGAGTDNGVATVAATNKRDAEPWWSNYGSCVDIWAPGAGILSTKKGGGAIKMSGTSMSAPHVGGGAALYLSKNTASSPAEVEGELTSSATATAGTSKDGAAIVREYVGGF</sequence>
<dbReference type="InterPro" id="IPR037045">
    <property type="entry name" value="S8pro/Inhibitor_I9_sf"/>
</dbReference>
<dbReference type="PROSITE" id="PS00137">
    <property type="entry name" value="SUBTILASE_HIS"/>
    <property type="match status" value="1"/>
</dbReference>
<dbReference type="PROSITE" id="PS51257">
    <property type="entry name" value="PROKAR_LIPOPROTEIN"/>
    <property type="match status" value="1"/>
</dbReference>
<dbReference type="SUPFAM" id="SSF52743">
    <property type="entry name" value="Subtilisin-like"/>
    <property type="match status" value="1"/>
</dbReference>
<feature type="active site" description="Charge relay system" evidence="5">
    <location>
        <position position="147"/>
    </location>
</feature>
<feature type="chain" id="PRO_5026729517" description="Alkaline serine exoprotease A" evidence="6">
    <location>
        <begin position="26"/>
        <end position="390"/>
    </location>
</feature>
<dbReference type="InterPro" id="IPR034193">
    <property type="entry name" value="PCSK9_ProteinaseK-like"/>
</dbReference>
<feature type="active site" description="Charge relay system" evidence="5">
    <location>
        <position position="336"/>
    </location>
</feature>
<feature type="active site" description="Charge relay system" evidence="5">
    <location>
        <position position="176"/>
    </location>
</feature>
<dbReference type="InterPro" id="IPR010259">
    <property type="entry name" value="S8pro/Inhibitor_I9"/>
</dbReference>
<dbReference type="Pfam" id="PF05922">
    <property type="entry name" value="Inhibitor_I9"/>
    <property type="match status" value="1"/>
</dbReference>
<evidence type="ECO:0000313" key="9">
    <source>
        <dbReference type="EMBL" id="CAA9434039.1"/>
    </source>
</evidence>
<evidence type="ECO:0008006" key="10">
    <source>
        <dbReference type="Google" id="ProtNLM"/>
    </source>
</evidence>
<evidence type="ECO:0000256" key="5">
    <source>
        <dbReference type="PROSITE-ProRule" id="PRU01240"/>
    </source>
</evidence>
<dbReference type="InterPro" id="IPR050131">
    <property type="entry name" value="Peptidase_S8_subtilisin-like"/>
</dbReference>
<dbReference type="GO" id="GO:0004252">
    <property type="term" value="F:serine-type endopeptidase activity"/>
    <property type="evidence" value="ECO:0007669"/>
    <property type="project" value="UniProtKB-UniRule"/>
</dbReference>
<dbReference type="GO" id="GO:0005615">
    <property type="term" value="C:extracellular space"/>
    <property type="evidence" value="ECO:0007669"/>
    <property type="project" value="TreeGrafter"/>
</dbReference>
<keyword evidence="2 5" id="KW-0645">Protease</keyword>
<proteinExistence type="inferred from homology"/>
<dbReference type="SUPFAM" id="SSF54897">
    <property type="entry name" value="Protease propeptides/inhibitors"/>
    <property type="match status" value="1"/>
</dbReference>
<dbReference type="InterPro" id="IPR023827">
    <property type="entry name" value="Peptidase_S8_Asp-AS"/>
</dbReference>
<evidence type="ECO:0000256" key="2">
    <source>
        <dbReference type="ARBA" id="ARBA00022670"/>
    </source>
</evidence>
<keyword evidence="4 5" id="KW-0720">Serine protease</keyword>
<dbReference type="PRINTS" id="PR00723">
    <property type="entry name" value="SUBTILISIN"/>
</dbReference>
<dbReference type="PANTHER" id="PTHR43806:SF11">
    <property type="entry name" value="CEREVISIN-RELATED"/>
    <property type="match status" value="1"/>
</dbReference>
<gene>
    <name evidence="9" type="ORF">AVDCRST_MAG01-01-3129</name>
</gene>
<dbReference type="PROSITE" id="PS00136">
    <property type="entry name" value="SUBTILASE_ASP"/>
    <property type="match status" value="1"/>
</dbReference>
<reference evidence="9" key="1">
    <citation type="submission" date="2020-02" db="EMBL/GenBank/DDBJ databases">
        <authorList>
            <person name="Meier V. D."/>
        </authorList>
    </citation>
    <scope>NUCLEOTIDE SEQUENCE</scope>
    <source>
        <strain evidence="9">AVDCRST_MAG01</strain>
    </source>
</reference>
<evidence type="ECO:0000259" key="7">
    <source>
        <dbReference type="Pfam" id="PF00082"/>
    </source>
</evidence>
<dbReference type="PROSITE" id="PS51892">
    <property type="entry name" value="SUBTILASE"/>
    <property type="match status" value="1"/>
</dbReference>
<dbReference type="Pfam" id="PF00082">
    <property type="entry name" value="Peptidase_S8"/>
    <property type="match status" value="1"/>
</dbReference>
<dbReference type="Gene3D" id="3.40.50.200">
    <property type="entry name" value="Peptidase S8/S53 domain"/>
    <property type="match status" value="1"/>
</dbReference>
<name>A0A6J4Q440_9ACTN</name>
<dbReference type="InterPro" id="IPR000209">
    <property type="entry name" value="Peptidase_S8/S53_dom"/>
</dbReference>
<evidence type="ECO:0000256" key="1">
    <source>
        <dbReference type="ARBA" id="ARBA00011073"/>
    </source>
</evidence>
<organism evidence="9">
    <name type="scientific">uncultured Rubrobacteraceae bacterium</name>
    <dbReference type="NCBI Taxonomy" id="349277"/>
    <lineage>
        <taxon>Bacteria</taxon>
        <taxon>Bacillati</taxon>
        <taxon>Actinomycetota</taxon>
        <taxon>Rubrobacteria</taxon>
        <taxon>Rubrobacterales</taxon>
        <taxon>Rubrobacteraceae</taxon>
        <taxon>environmental samples</taxon>
    </lineage>
</organism>